<reference evidence="5 6" key="1">
    <citation type="journal article" date="2018" name="IMA Fungus">
        <title>IMA Genome-F 9: Draft genome sequence of Annulohypoxylon stygium, Aspergillus mulundensis, Berkeleyomyces basicola (syn. Thielaviopsis basicola), Ceratocystis smalleyi, two Cercospora beticola strains, Coleophoma cylindrospora, Fusarium fracticaudum, Phialophora cf. hyalina, and Morchella septimelata.</title>
        <authorList>
            <person name="Wingfield B.D."/>
            <person name="Bills G.F."/>
            <person name="Dong Y."/>
            <person name="Huang W."/>
            <person name="Nel W.J."/>
            <person name="Swalarsk-Parry B.S."/>
            <person name="Vaghefi N."/>
            <person name="Wilken P.M."/>
            <person name="An Z."/>
            <person name="de Beer Z.W."/>
            <person name="De Vos L."/>
            <person name="Chen L."/>
            <person name="Duong T.A."/>
            <person name="Gao Y."/>
            <person name="Hammerbacher A."/>
            <person name="Kikkert J.R."/>
            <person name="Li Y."/>
            <person name="Li H."/>
            <person name="Li K."/>
            <person name="Li Q."/>
            <person name="Liu X."/>
            <person name="Ma X."/>
            <person name="Naidoo K."/>
            <person name="Pethybridge S.J."/>
            <person name="Sun J."/>
            <person name="Steenkamp E.T."/>
            <person name="van der Nest M.A."/>
            <person name="van Wyk S."/>
            <person name="Wingfield M.J."/>
            <person name="Xiong C."/>
            <person name="Yue Q."/>
            <person name="Zhang X."/>
        </authorList>
    </citation>
    <scope>NUCLEOTIDE SEQUENCE [LARGE SCALE GENOMIC DNA]</scope>
    <source>
        <strain evidence="5 6">BP6252</strain>
    </source>
</reference>
<evidence type="ECO:0000313" key="6">
    <source>
        <dbReference type="Proteomes" id="UP000256645"/>
    </source>
</evidence>
<keyword evidence="2" id="KW-0479">Metal-binding</keyword>
<sequence>MTSGPFSTSVIIELNKLKVDGETKTYTSMQTGSGLPSYGHFCPVCGTMLYGTGAWKPEKAAVRTGVLDGDGLSGHVPSFEINAESKAKWLGSLDGTTIFQKMPPPSLVSRDI</sequence>
<dbReference type="AlphaFoldDB" id="A0A3D8R296"/>
<evidence type="ECO:0000256" key="3">
    <source>
        <dbReference type="ARBA" id="ARBA00022833"/>
    </source>
</evidence>
<accession>A0A3D8R296</accession>
<dbReference type="EMBL" id="PDLM01000010">
    <property type="protein sequence ID" value="RDW68175.1"/>
    <property type="molecule type" value="Genomic_DNA"/>
</dbReference>
<evidence type="ECO:0000256" key="2">
    <source>
        <dbReference type="ARBA" id="ARBA00022723"/>
    </source>
</evidence>
<dbReference type="GO" id="GO:0046872">
    <property type="term" value="F:metal ion binding"/>
    <property type="evidence" value="ECO:0007669"/>
    <property type="project" value="UniProtKB-KW"/>
</dbReference>
<keyword evidence="6" id="KW-1185">Reference proteome</keyword>
<dbReference type="Pfam" id="PF04828">
    <property type="entry name" value="GFA"/>
    <property type="match status" value="1"/>
</dbReference>
<evidence type="ECO:0000259" key="4">
    <source>
        <dbReference type="Pfam" id="PF04828"/>
    </source>
</evidence>
<gene>
    <name evidence="5" type="ORF">BP6252_09571</name>
</gene>
<keyword evidence="3" id="KW-0862">Zinc</keyword>
<feature type="domain" description="CENP-V/GFA" evidence="4">
    <location>
        <begin position="2"/>
        <end position="72"/>
    </location>
</feature>
<dbReference type="SUPFAM" id="SSF51316">
    <property type="entry name" value="Mss4-like"/>
    <property type="match status" value="1"/>
</dbReference>
<name>A0A3D8R296_9HELO</name>
<protein>
    <recommendedName>
        <fullName evidence="4">CENP-V/GFA domain-containing protein</fullName>
    </recommendedName>
</protein>
<proteinExistence type="inferred from homology"/>
<comment type="caution">
    <text evidence="5">The sequence shown here is derived from an EMBL/GenBank/DDBJ whole genome shotgun (WGS) entry which is preliminary data.</text>
</comment>
<dbReference type="OrthoDB" id="9985472at2759"/>
<evidence type="ECO:0000256" key="1">
    <source>
        <dbReference type="ARBA" id="ARBA00005495"/>
    </source>
</evidence>
<evidence type="ECO:0000313" key="5">
    <source>
        <dbReference type="EMBL" id="RDW68175.1"/>
    </source>
</evidence>
<dbReference type="Proteomes" id="UP000256645">
    <property type="component" value="Unassembled WGS sequence"/>
</dbReference>
<organism evidence="5 6">
    <name type="scientific">Coleophoma cylindrospora</name>
    <dbReference type="NCBI Taxonomy" id="1849047"/>
    <lineage>
        <taxon>Eukaryota</taxon>
        <taxon>Fungi</taxon>
        <taxon>Dikarya</taxon>
        <taxon>Ascomycota</taxon>
        <taxon>Pezizomycotina</taxon>
        <taxon>Leotiomycetes</taxon>
        <taxon>Helotiales</taxon>
        <taxon>Dermateaceae</taxon>
        <taxon>Coleophoma</taxon>
    </lineage>
</organism>
<dbReference type="InterPro" id="IPR011057">
    <property type="entry name" value="Mss4-like_sf"/>
</dbReference>
<dbReference type="InterPro" id="IPR006913">
    <property type="entry name" value="CENP-V/GFA"/>
</dbReference>
<dbReference type="Gene3D" id="3.90.1590.10">
    <property type="entry name" value="glutathione-dependent formaldehyde- activating enzyme (gfa)"/>
    <property type="match status" value="1"/>
</dbReference>
<comment type="similarity">
    <text evidence="1">Belongs to the Gfa family.</text>
</comment>
<dbReference type="GO" id="GO:0016846">
    <property type="term" value="F:carbon-sulfur lyase activity"/>
    <property type="evidence" value="ECO:0007669"/>
    <property type="project" value="InterPro"/>
</dbReference>